<dbReference type="KEGG" id="paru:CYR75_03120"/>
<keyword evidence="3" id="KW-1185">Reference proteome</keyword>
<keyword evidence="2" id="KW-0808">Transferase</keyword>
<accession>A0A2K9MIR4</accession>
<dbReference type="InterPro" id="IPR036890">
    <property type="entry name" value="HATPase_C_sf"/>
</dbReference>
<dbReference type="InterPro" id="IPR018762">
    <property type="entry name" value="ChpT_C"/>
</dbReference>
<evidence type="ECO:0000313" key="2">
    <source>
        <dbReference type="EMBL" id="AUM75494.1"/>
    </source>
</evidence>
<proteinExistence type="predicted"/>
<feature type="domain" description="Histidine phosphotransferase ChpT C-terminal" evidence="1">
    <location>
        <begin position="89"/>
        <end position="205"/>
    </location>
</feature>
<evidence type="ECO:0000313" key="3">
    <source>
        <dbReference type="Proteomes" id="UP000234882"/>
    </source>
</evidence>
<name>A0A2K9MIR4_9RHOB</name>
<sequence>MPDTHAPPTELAARIGALVGSRLCHDLISPLGAIGNGVELLQMAGQWPGLQASPEMALIGDALTAARGRITLFRVAFGASSGAQRMSQAELLALLDDMQRAGRLRIVLDAPGDHGRGEVKLLILALMCLETTMPWGARVQIRQQGADWTLTAQAERARPDTALWGWLDAPQAGLPTPPAAEVHFPLLGLTAAEMSRRVRWQLSETGAEIGF</sequence>
<dbReference type="Pfam" id="PF10090">
    <property type="entry name" value="HPTransfase"/>
    <property type="match status" value="1"/>
</dbReference>
<organism evidence="2 3">
    <name type="scientific">Paracoccus jeotgali</name>
    <dbReference type="NCBI Taxonomy" id="2065379"/>
    <lineage>
        <taxon>Bacteria</taxon>
        <taxon>Pseudomonadati</taxon>
        <taxon>Pseudomonadota</taxon>
        <taxon>Alphaproteobacteria</taxon>
        <taxon>Rhodobacterales</taxon>
        <taxon>Paracoccaceae</taxon>
        <taxon>Paracoccus</taxon>
    </lineage>
</organism>
<dbReference type="AlphaFoldDB" id="A0A2K9MIR4"/>
<dbReference type="OrthoDB" id="9803702at2"/>
<evidence type="ECO:0000259" key="1">
    <source>
        <dbReference type="Pfam" id="PF10090"/>
    </source>
</evidence>
<dbReference type="Gene3D" id="1.10.287.130">
    <property type="match status" value="1"/>
</dbReference>
<dbReference type="Proteomes" id="UP000234882">
    <property type="component" value="Chromosome"/>
</dbReference>
<protein>
    <submittedName>
        <fullName evidence="2">Histidine phosphotransferase</fullName>
    </submittedName>
</protein>
<dbReference type="Gene3D" id="3.30.565.10">
    <property type="entry name" value="Histidine kinase-like ATPase, C-terminal domain"/>
    <property type="match status" value="1"/>
</dbReference>
<dbReference type="EMBL" id="CP025583">
    <property type="protein sequence ID" value="AUM75494.1"/>
    <property type="molecule type" value="Genomic_DNA"/>
</dbReference>
<reference evidence="3" key="1">
    <citation type="submission" date="2017-12" db="EMBL/GenBank/DDBJ databases">
        <title>Genomic analysis of Paracoccus sp. CBA4604.</title>
        <authorList>
            <person name="Roh S.W."/>
            <person name="Kim J.Y."/>
            <person name="Kim J.S."/>
        </authorList>
    </citation>
    <scope>NUCLEOTIDE SEQUENCE [LARGE SCALE GENOMIC DNA]</scope>
    <source>
        <strain evidence="3">CBA4604</strain>
    </source>
</reference>
<gene>
    <name evidence="2" type="ORF">CYR75_03120</name>
</gene>
<dbReference type="GO" id="GO:0016740">
    <property type="term" value="F:transferase activity"/>
    <property type="evidence" value="ECO:0007669"/>
    <property type="project" value="UniProtKB-KW"/>
</dbReference>